<evidence type="ECO:0000313" key="1">
    <source>
        <dbReference type="EMBL" id="HIU27467.1"/>
    </source>
</evidence>
<name>A0A9D1I3V5_9FIRM</name>
<gene>
    <name evidence="1" type="ORF">IAD16_03655</name>
</gene>
<dbReference type="AlphaFoldDB" id="A0A9D1I3V5"/>
<dbReference type="EMBL" id="DVMO01000054">
    <property type="protein sequence ID" value="HIU27467.1"/>
    <property type="molecule type" value="Genomic_DNA"/>
</dbReference>
<dbReference type="Proteomes" id="UP000824091">
    <property type="component" value="Unassembled WGS sequence"/>
</dbReference>
<organism evidence="1 2">
    <name type="scientific">Candidatus Fimisoma avicola</name>
    <dbReference type="NCBI Taxonomy" id="2840826"/>
    <lineage>
        <taxon>Bacteria</taxon>
        <taxon>Bacillati</taxon>
        <taxon>Bacillota</taxon>
        <taxon>Clostridia</taxon>
        <taxon>Eubacteriales</taxon>
        <taxon>Candidatus Fimisoma</taxon>
    </lineage>
</organism>
<proteinExistence type="predicted"/>
<accession>A0A9D1I3V5</accession>
<protein>
    <submittedName>
        <fullName evidence="1">Uncharacterized protein</fullName>
    </submittedName>
</protein>
<evidence type="ECO:0000313" key="2">
    <source>
        <dbReference type="Proteomes" id="UP000824091"/>
    </source>
</evidence>
<sequence length="55" mass="6015">MKNFKIFLLAAIILFAATLAILEVDRQGALMYGEGGAISGTLRRFYEKNTGSEGF</sequence>
<reference evidence="1" key="2">
    <citation type="journal article" date="2021" name="PeerJ">
        <title>Extensive microbial diversity within the chicken gut microbiome revealed by metagenomics and culture.</title>
        <authorList>
            <person name="Gilroy R."/>
            <person name="Ravi A."/>
            <person name="Getino M."/>
            <person name="Pursley I."/>
            <person name="Horton D.L."/>
            <person name="Alikhan N.F."/>
            <person name="Baker D."/>
            <person name="Gharbi K."/>
            <person name="Hall N."/>
            <person name="Watson M."/>
            <person name="Adriaenssens E.M."/>
            <person name="Foster-Nyarko E."/>
            <person name="Jarju S."/>
            <person name="Secka A."/>
            <person name="Antonio M."/>
            <person name="Oren A."/>
            <person name="Chaudhuri R.R."/>
            <person name="La Ragione R."/>
            <person name="Hildebrand F."/>
            <person name="Pallen M.J."/>
        </authorList>
    </citation>
    <scope>NUCLEOTIDE SEQUENCE</scope>
    <source>
        <strain evidence="1">11300</strain>
    </source>
</reference>
<comment type="caution">
    <text evidence="1">The sequence shown here is derived from an EMBL/GenBank/DDBJ whole genome shotgun (WGS) entry which is preliminary data.</text>
</comment>
<reference evidence="1" key="1">
    <citation type="submission" date="2020-10" db="EMBL/GenBank/DDBJ databases">
        <authorList>
            <person name="Gilroy R."/>
        </authorList>
    </citation>
    <scope>NUCLEOTIDE SEQUENCE</scope>
    <source>
        <strain evidence="1">11300</strain>
    </source>
</reference>